<accession>A0ABY7HDR5</accession>
<name>A0ABY7HDR5_9BACT</name>
<evidence type="ECO:0000313" key="1">
    <source>
        <dbReference type="EMBL" id="WAS97174.1"/>
    </source>
</evidence>
<evidence type="ECO:0000313" key="2">
    <source>
        <dbReference type="Proteomes" id="UP001164459"/>
    </source>
</evidence>
<dbReference type="Proteomes" id="UP001164459">
    <property type="component" value="Chromosome"/>
</dbReference>
<keyword evidence="2" id="KW-1185">Reference proteome</keyword>
<protein>
    <submittedName>
        <fullName evidence="1">Uncharacterized protein</fullName>
    </submittedName>
</protein>
<dbReference type="EMBL" id="CP114040">
    <property type="protein sequence ID" value="WAS97174.1"/>
    <property type="molecule type" value="Genomic_DNA"/>
</dbReference>
<organism evidence="1 2">
    <name type="scientific">Nannocystis punicea</name>
    <dbReference type="NCBI Taxonomy" id="2995304"/>
    <lineage>
        <taxon>Bacteria</taxon>
        <taxon>Pseudomonadati</taxon>
        <taxon>Myxococcota</taxon>
        <taxon>Polyangia</taxon>
        <taxon>Nannocystales</taxon>
        <taxon>Nannocystaceae</taxon>
        <taxon>Nannocystis</taxon>
    </lineage>
</organism>
<sequence length="58" mass="6313">MARNTFTKVGASEWEVARVPADDGVHVLTGDQPFGVIDEYDSYAYPGGLDQKQLDPQG</sequence>
<reference evidence="1" key="1">
    <citation type="submission" date="2022-11" db="EMBL/GenBank/DDBJ databases">
        <title>Minimal conservation of predation-associated metabolite biosynthetic gene clusters underscores biosynthetic potential of Myxococcota including descriptions for ten novel species: Archangium lansinium sp. nov., Myxococcus landrumus sp. nov., Nannocystis bai.</title>
        <authorList>
            <person name="Ahearne A."/>
            <person name="Stevens C."/>
            <person name="Dowd S."/>
        </authorList>
    </citation>
    <scope>NUCLEOTIDE SEQUENCE</scope>
    <source>
        <strain evidence="1">Fl3</strain>
    </source>
</reference>
<dbReference type="RefSeq" id="WP_269039538.1">
    <property type="nucleotide sequence ID" value="NZ_CP114040.1"/>
</dbReference>
<proteinExistence type="predicted"/>
<gene>
    <name evidence="1" type="ORF">O0S08_13585</name>
</gene>